<reference evidence="1" key="2">
    <citation type="submission" date="2020-06" db="EMBL/GenBank/DDBJ databases">
        <authorList>
            <person name="Sheffer M."/>
        </authorList>
    </citation>
    <scope>NUCLEOTIDE SEQUENCE</scope>
</reference>
<evidence type="ECO:0000313" key="1">
    <source>
        <dbReference type="EMBL" id="KAF8794454.1"/>
    </source>
</evidence>
<dbReference type="Proteomes" id="UP000807504">
    <property type="component" value="Unassembled WGS sequence"/>
</dbReference>
<reference evidence="1" key="1">
    <citation type="journal article" date="2020" name="bioRxiv">
        <title>Chromosome-level reference genome of the European wasp spider Argiope bruennichi: a resource for studies on range expansion and evolutionary adaptation.</title>
        <authorList>
            <person name="Sheffer M.M."/>
            <person name="Hoppe A."/>
            <person name="Krehenwinkel H."/>
            <person name="Uhl G."/>
            <person name="Kuss A.W."/>
            <person name="Jensen L."/>
            <person name="Jensen C."/>
            <person name="Gillespie R.G."/>
            <person name="Hoff K.J."/>
            <person name="Prost S."/>
        </authorList>
    </citation>
    <scope>NUCLEOTIDE SEQUENCE</scope>
</reference>
<gene>
    <name evidence="1" type="ORF">HNY73_002434</name>
</gene>
<proteinExistence type="predicted"/>
<sequence length="105" mass="11847">MSQRMRTNLFNCKVIGVLSLKQWRSQNDPSISPLSSKQLSVFQQLKIKARAETKYPAAAQFSNSILLKPVEIRGSSSGIFRSPRVTHGRDLNAPRALLRRLPIRS</sequence>
<accession>A0A8T0FTI1</accession>
<protein>
    <submittedName>
        <fullName evidence="1">Uncharacterized protein</fullName>
    </submittedName>
</protein>
<evidence type="ECO:0000313" key="2">
    <source>
        <dbReference type="Proteomes" id="UP000807504"/>
    </source>
</evidence>
<keyword evidence="2" id="KW-1185">Reference proteome</keyword>
<comment type="caution">
    <text evidence="1">The sequence shown here is derived from an EMBL/GenBank/DDBJ whole genome shotgun (WGS) entry which is preliminary data.</text>
</comment>
<organism evidence="1 2">
    <name type="scientific">Argiope bruennichi</name>
    <name type="common">Wasp spider</name>
    <name type="synonym">Aranea bruennichi</name>
    <dbReference type="NCBI Taxonomy" id="94029"/>
    <lineage>
        <taxon>Eukaryota</taxon>
        <taxon>Metazoa</taxon>
        <taxon>Ecdysozoa</taxon>
        <taxon>Arthropoda</taxon>
        <taxon>Chelicerata</taxon>
        <taxon>Arachnida</taxon>
        <taxon>Araneae</taxon>
        <taxon>Araneomorphae</taxon>
        <taxon>Entelegynae</taxon>
        <taxon>Araneoidea</taxon>
        <taxon>Araneidae</taxon>
        <taxon>Argiope</taxon>
    </lineage>
</organism>
<dbReference type="AlphaFoldDB" id="A0A8T0FTI1"/>
<name>A0A8T0FTI1_ARGBR</name>
<dbReference type="EMBL" id="JABXBU010000002">
    <property type="protein sequence ID" value="KAF8794454.1"/>
    <property type="molecule type" value="Genomic_DNA"/>
</dbReference>